<dbReference type="InterPro" id="IPR027806">
    <property type="entry name" value="HARBI1_dom"/>
</dbReference>
<proteinExistence type="predicted"/>
<evidence type="ECO:0000256" key="1">
    <source>
        <dbReference type="ARBA" id="ARBA00001968"/>
    </source>
</evidence>
<organism evidence="4 5">
    <name type="scientific">Phycomyces blakesleeanus (strain ATCC 8743b / DSM 1359 / FGSC 10004 / NBRC 33097 / NRRL 1555)</name>
    <dbReference type="NCBI Taxonomy" id="763407"/>
    <lineage>
        <taxon>Eukaryota</taxon>
        <taxon>Fungi</taxon>
        <taxon>Fungi incertae sedis</taxon>
        <taxon>Mucoromycota</taxon>
        <taxon>Mucoromycotina</taxon>
        <taxon>Mucoromycetes</taxon>
        <taxon>Mucorales</taxon>
        <taxon>Phycomycetaceae</taxon>
        <taxon>Phycomyces</taxon>
    </lineage>
</organism>
<gene>
    <name evidence="4" type="ORF">PHYBLDRAFT_151721</name>
</gene>
<dbReference type="GeneID" id="28993637"/>
<dbReference type="Pfam" id="PF13359">
    <property type="entry name" value="DDE_Tnp_4"/>
    <property type="match status" value="1"/>
</dbReference>
<dbReference type="AlphaFoldDB" id="A0A162WHB3"/>
<dbReference type="RefSeq" id="XP_018285155.1">
    <property type="nucleotide sequence ID" value="XM_018432731.1"/>
</dbReference>
<accession>A0A162WHB3</accession>
<feature type="domain" description="DDE Tnp4" evidence="3">
    <location>
        <begin position="178"/>
        <end position="268"/>
    </location>
</feature>
<evidence type="ECO:0000313" key="5">
    <source>
        <dbReference type="Proteomes" id="UP000077315"/>
    </source>
</evidence>
<dbReference type="GO" id="GO:0046872">
    <property type="term" value="F:metal ion binding"/>
    <property type="evidence" value="ECO:0007669"/>
    <property type="project" value="UniProtKB-KW"/>
</dbReference>
<name>A0A162WHB3_PHYB8</name>
<reference evidence="5" key="1">
    <citation type="submission" date="2015-06" db="EMBL/GenBank/DDBJ databases">
        <title>Expansion of signal transduction pathways in fungi by whole-genome duplication.</title>
        <authorList>
            <consortium name="DOE Joint Genome Institute"/>
            <person name="Corrochano L.M."/>
            <person name="Kuo A."/>
            <person name="Marcet-Houben M."/>
            <person name="Polaino S."/>
            <person name="Salamov A."/>
            <person name="Villalobos J.M."/>
            <person name="Alvarez M.I."/>
            <person name="Avalos J."/>
            <person name="Benito E.P."/>
            <person name="Benoit I."/>
            <person name="Burger G."/>
            <person name="Camino L.P."/>
            <person name="Canovas D."/>
            <person name="Cerda-Olmedo E."/>
            <person name="Cheng J.-F."/>
            <person name="Dominguez A."/>
            <person name="Elias M."/>
            <person name="Eslava A.P."/>
            <person name="Glaser F."/>
            <person name="Grimwood J."/>
            <person name="Gutierrez G."/>
            <person name="Heitman J."/>
            <person name="Henrissat B."/>
            <person name="Iturriaga E.A."/>
            <person name="Lang B.F."/>
            <person name="Lavin J.L."/>
            <person name="Lee S."/>
            <person name="Li W."/>
            <person name="Lindquist E."/>
            <person name="Lopez-Garcia S."/>
            <person name="Luque E.M."/>
            <person name="Marcos A.T."/>
            <person name="Martin J."/>
            <person name="McCluskey K."/>
            <person name="Medina H.R."/>
            <person name="Miralles-Duran A."/>
            <person name="Miyazaki A."/>
            <person name="Munoz-Torres E."/>
            <person name="Oguiza J.A."/>
            <person name="Ohm R."/>
            <person name="Olmedo M."/>
            <person name="Orejas M."/>
            <person name="Ortiz-Castellanos L."/>
            <person name="Pisabarro A.G."/>
            <person name="Rodriguez-Romero J."/>
            <person name="Ruiz-Herrera J."/>
            <person name="Ruiz-Vazquez R."/>
            <person name="Sanz C."/>
            <person name="Schackwitz W."/>
            <person name="Schmutz J."/>
            <person name="Shahriari M."/>
            <person name="Shelest E."/>
            <person name="Silva-Franco F."/>
            <person name="Soanes D."/>
            <person name="Syed K."/>
            <person name="Tagua V.G."/>
            <person name="Talbot N.J."/>
            <person name="Thon M."/>
            <person name="De vries R.P."/>
            <person name="Wiebenga A."/>
            <person name="Yadav J.S."/>
            <person name="Braun E.L."/>
            <person name="Baker S."/>
            <person name="Garre V."/>
            <person name="Horwitz B."/>
            <person name="Torres-Martinez S."/>
            <person name="Idnurm A."/>
            <person name="Herrera-Estrella A."/>
            <person name="Gabaldon T."/>
            <person name="Grigoriev I.V."/>
        </authorList>
    </citation>
    <scope>NUCLEOTIDE SEQUENCE [LARGE SCALE GENOMIC DNA]</scope>
    <source>
        <strain evidence="5">NRRL 1555(-)</strain>
    </source>
</reference>
<comment type="cofactor">
    <cofactor evidence="1">
        <name>a divalent metal cation</name>
        <dbReference type="ChEBI" id="CHEBI:60240"/>
    </cofactor>
</comment>
<dbReference type="EMBL" id="KV441025">
    <property type="protein sequence ID" value="OAD67115.1"/>
    <property type="molecule type" value="Genomic_DNA"/>
</dbReference>
<dbReference type="InParanoid" id="A0A162WHB3"/>
<dbReference type="OrthoDB" id="2276543at2759"/>
<sequence length="319" mass="37147">MLHTPINILAKSTLDASAAITQHTLKKMIKMLSDSNVIACEEDHDMYKDFAGICKSKLQQEKLMVMKAQDNISKGRYFFKEQNKTKKLVTQKERLNFMLALDESSFLEELQISIVLDELELNGNSLLSDHFARRSEIGMGSIKNITIRFFKVILSLEHKFVYWPTKSEKLAKVSLWKSEQFFGRRSTYYVNSVAVCNHRRIIQYMSTGFFGSSHDMCTLSECELRKFPERFFSDDEYVLADVGYKAMNNIVPIKKKPRNSELSLADQEKEDIVKVNAWIWVCVALNNFLMCQDDNKWSQEAKHQWEDREKAEVECLQKT</sequence>
<keyword evidence="2" id="KW-0479">Metal-binding</keyword>
<dbReference type="VEuPathDB" id="FungiDB:PHYBLDRAFT_151721"/>
<keyword evidence="5" id="KW-1185">Reference proteome</keyword>
<evidence type="ECO:0000259" key="3">
    <source>
        <dbReference type="Pfam" id="PF13359"/>
    </source>
</evidence>
<evidence type="ECO:0000313" key="4">
    <source>
        <dbReference type="EMBL" id="OAD67115.1"/>
    </source>
</evidence>
<evidence type="ECO:0000256" key="2">
    <source>
        <dbReference type="ARBA" id="ARBA00022723"/>
    </source>
</evidence>
<dbReference type="Proteomes" id="UP000077315">
    <property type="component" value="Unassembled WGS sequence"/>
</dbReference>
<protein>
    <recommendedName>
        <fullName evidence="3">DDE Tnp4 domain-containing protein</fullName>
    </recommendedName>
</protein>